<organism evidence="2 3">
    <name type="scientific">Aureispira anguillae</name>
    <dbReference type="NCBI Taxonomy" id="2864201"/>
    <lineage>
        <taxon>Bacteria</taxon>
        <taxon>Pseudomonadati</taxon>
        <taxon>Bacteroidota</taxon>
        <taxon>Saprospiria</taxon>
        <taxon>Saprospirales</taxon>
        <taxon>Saprospiraceae</taxon>
        <taxon>Aureispira</taxon>
    </lineage>
</organism>
<feature type="transmembrane region" description="Helical" evidence="1">
    <location>
        <begin position="71"/>
        <end position="91"/>
    </location>
</feature>
<name>A0A915YFD3_9BACT</name>
<keyword evidence="3" id="KW-1185">Reference proteome</keyword>
<accession>A0A915YFD3</accession>
<dbReference type="AlphaFoldDB" id="A0A915YFD3"/>
<keyword evidence="1" id="KW-0812">Transmembrane</keyword>
<evidence type="ECO:0000313" key="3">
    <source>
        <dbReference type="Proteomes" id="UP001060919"/>
    </source>
</evidence>
<proteinExistence type="predicted"/>
<dbReference type="EMBL" id="AP026867">
    <property type="protein sequence ID" value="BDS12104.1"/>
    <property type="molecule type" value="Genomic_DNA"/>
</dbReference>
<gene>
    <name evidence="2" type="ORF">AsAng_0028190</name>
</gene>
<reference evidence="2" key="1">
    <citation type="submission" date="2022-09" db="EMBL/GenBank/DDBJ databases">
        <title>Aureispira anguillicida sp. nov., isolated from Leptocephalus of Japanese eel Anguilla japonica.</title>
        <authorList>
            <person name="Yuasa K."/>
            <person name="Mekata T."/>
            <person name="Ikunari K."/>
        </authorList>
    </citation>
    <scope>NUCLEOTIDE SEQUENCE</scope>
    <source>
        <strain evidence="2">EL160426</strain>
    </source>
</reference>
<dbReference type="Proteomes" id="UP001060919">
    <property type="component" value="Chromosome"/>
</dbReference>
<dbReference type="KEGG" id="aup:AsAng_0028190"/>
<evidence type="ECO:0000313" key="2">
    <source>
        <dbReference type="EMBL" id="BDS12104.1"/>
    </source>
</evidence>
<keyword evidence="1" id="KW-1133">Transmembrane helix</keyword>
<keyword evidence="1" id="KW-0472">Membrane</keyword>
<protein>
    <submittedName>
        <fullName evidence="2">Uncharacterized protein</fullName>
    </submittedName>
</protein>
<feature type="transmembrane region" description="Helical" evidence="1">
    <location>
        <begin position="9"/>
        <end position="27"/>
    </location>
</feature>
<evidence type="ECO:0000256" key="1">
    <source>
        <dbReference type="SAM" id="Phobius"/>
    </source>
</evidence>
<sequence length="94" mass="10876">MISFNKGSIIYLLFIYVPYAVLLPLLVPQYKGNKQFFYAQKQGFSFVTQLLSSHNITSYPHFAKAFQSNGFIPSAIAYFLSVSIYFEYFSLEFI</sequence>